<feature type="domain" description="G-protein coupled receptors family 1 profile" evidence="13">
    <location>
        <begin position="55"/>
        <end position="317"/>
    </location>
</feature>
<evidence type="ECO:0000313" key="15">
    <source>
        <dbReference type="Proteomes" id="UP001374579"/>
    </source>
</evidence>
<keyword evidence="15" id="KW-1185">Reference proteome</keyword>
<dbReference type="PANTHER" id="PTHR24248">
    <property type="entry name" value="ADRENERGIC RECEPTOR-RELATED G-PROTEIN COUPLED RECEPTOR"/>
    <property type="match status" value="1"/>
</dbReference>
<name>A0AAN9B0Y4_9CAEN</name>
<dbReference type="PANTHER" id="PTHR24248:SF199">
    <property type="entry name" value="IP13425P-RELATED"/>
    <property type="match status" value="1"/>
</dbReference>
<dbReference type="GO" id="GO:0004993">
    <property type="term" value="F:G protein-coupled serotonin receptor activity"/>
    <property type="evidence" value="ECO:0007669"/>
    <property type="project" value="UniProtKB-ARBA"/>
</dbReference>
<organism evidence="14 15">
    <name type="scientific">Littorina saxatilis</name>
    <dbReference type="NCBI Taxonomy" id="31220"/>
    <lineage>
        <taxon>Eukaryota</taxon>
        <taxon>Metazoa</taxon>
        <taxon>Spiralia</taxon>
        <taxon>Lophotrochozoa</taxon>
        <taxon>Mollusca</taxon>
        <taxon>Gastropoda</taxon>
        <taxon>Caenogastropoda</taxon>
        <taxon>Littorinimorpha</taxon>
        <taxon>Littorinoidea</taxon>
        <taxon>Littorinidae</taxon>
        <taxon>Littorina</taxon>
    </lineage>
</organism>
<keyword evidence="2" id="KW-1003">Cell membrane</keyword>
<comment type="subcellular location">
    <subcellularLocation>
        <location evidence="1">Cell membrane</location>
        <topology evidence="1">Multi-pass membrane protein</topology>
    </subcellularLocation>
</comment>
<keyword evidence="3 10" id="KW-0812">Transmembrane</keyword>
<dbReference type="SMART" id="SM01381">
    <property type="entry name" value="7TM_GPCR_Srsx"/>
    <property type="match status" value="1"/>
</dbReference>
<sequence length="446" mass="49115">MRMHVAHTSSLKAGESGGEHRNNNVTQPESPQGYSVLQNVIIAPLSLIMAAAIIGNLLVCIAVLTNSKLRKNSYFFNVSLAVADILMGSAVMPFAIVSDVSGTWPYGAAFCKFWVGMDLLSSCSSILHLCVIALDRYLLIRDPMCHGVWMTGIKTAGFISAVWIVAALMSFFPIFSEWQKPFNFDIHEVGTDICNYEVTVEFVVGFNTVSFGIPCIIMVVIYSKMLVYARYHANEIKRTTLPTPGHQSMSKKRQIVRRDRKALWTLGTIMGAFLACWLPIFITVSYYAICPECVPPLVFRVLAWLGYFNSCLNPIIYSVFNKEFRSAFHDHLCPCRAQNRHIRVGTDTTRTLPTTAGTMVTHAATAETETSFSLTSSGPLFISSMMFHKQGYPSWASSSTHTLPATETVFSLGSSAPNNKVTRVVPAVQHTMPATETAFSLGSSAP</sequence>
<keyword evidence="7" id="KW-1015">Disulfide bond</keyword>
<evidence type="ECO:0000256" key="3">
    <source>
        <dbReference type="ARBA" id="ARBA00022692"/>
    </source>
</evidence>
<feature type="region of interest" description="Disordered" evidence="11">
    <location>
        <begin position="1"/>
        <end position="30"/>
    </location>
</feature>
<keyword evidence="8 10" id="KW-0675">Receptor</keyword>
<dbReference type="GO" id="GO:0071880">
    <property type="term" value="P:adenylate cyclase-activating adrenergic receptor signaling pathway"/>
    <property type="evidence" value="ECO:0007669"/>
    <property type="project" value="TreeGrafter"/>
</dbReference>
<dbReference type="Pfam" id="PF00001">
    <property type="entry name" value="7tm_1"/>
    <property type="match status" value="1"/>
</dbReference>
<reference evidence="14 15" key="1">
    <citation type="submission" date="2024-02" db="EMBL/GenBank/DDBJ databases">
        <title>Chromosome-scale genome assembly of the rough periwinkle Littorina saxatilis.</title>
        <authorList>
            <person name="De Jode A."/>
            <person name="Faria R."/>
            <person name="Formenti G."/>
            <person name="Sims Y."/>
            <person name="Smith T.P."/>
            <person name="Tracey A."/>
            <person name="Wood J.M.D."/>
            <person name="Zagrodzka Z.B."/>
            <person name="Johannesson K."/>
            <person name="Butlin R.K."/>
            <person name="Leder E.H."/>
        </authorList>
    </citation>
    <scope>NUCLEOTIDE SEQUENCE [LARGE SCALE GENOMIC DNA]</scope>
    <source>
        <strain evidence="14">Snail1</strain>
        <tissue evidence="14">Muscle</tissue>
    </source>
</reference>
<evidence type="ECO:0000256" key="2">
    <source>
        <dbReference type="ARBA" id="ARBA00022475"/>
    </source>
</evidence>
<dbReference type="Proteomes" id="UP001374579">
    <property type="component" value="Unassembled WGS sequence"/>
</dbReference>
<feature type="transmembrane region" description="Helical" evidence="12">
    <location>
        <begin position="301"/>
        <end position="320"/>
    </location>
</feature>
<evidence type="ECO:0000313" key="14">
    <source>
        <dbReference type="EMBL" id="KAK7095845.1"/>
    </source>
</evidence>
<evidence type="ECO:0000256" key="9">
    <source>
        <dbReference type="ARBA" id="ARBA00023224"/>
    </source>
</evidence>
<dbReference type="GO" id="GO:0005886">
    <property type="term" value="C:plasma membrane"/>
    <property type="evidence" value="ECO:0007669"/>
    <property type="project" value="UniProtKB-SubCell"/>
</dbReference>
<evidence type="ECO:0000256" key="7">
    <source>
        <dbReference type="ARBA" id="ARBA00023157"/>
    </source>
</evidence>
<dbReference type="AlphaFoldDB" id="A0AAN9B0Y4"/>
<evidence type="ECO:0000256" key="1">
    <source>
        <dbReference type="ARBA" id="ARBA00004651"/>
    </source>
</evidence>
<keyword evidence="5 10" id="KW-0297">G-protein coupled receptor</keyword>
<feature type="transmembrane region" description="Helical" evidence="12">
    <location>
        <begin position="262"/>
        <end position="289"/>
    </location>
</feature>
<dbReference type="PROSITE" id="PS50262">
    <property type="entry name" value="G_PROTEIN_RECEP_F1_2"/>
    <property type="match status" value="1"/>
</dbReference>
<evidence type="ECO:0000256" key="4">
    <source>
        <dbReference type="ARBA" id="ARBA00022989"/>
    </source>
</evidence>
<dbReference type="InterPro" id="IPR017452">
    <property type="entry name" value="GPCR_Rhodpsn_7TM"/>
</dbReference>
<evidence type="ECO:0000256" key="8">
    <source>
        <dbReference type="ARBA" id="ARBA00023170"/>
    </source>
</evidence>
<feature type="transmembrane region" description="Helical" evidence="12">
    <location>
        <begin position="155"/>
        <end position="175"/>
    </location>
</feature>
<feature type="transmembrane region" description="Helical" evidence="12">
    <location>
        <begin position="41"/>
        <end position="64"/>
    </location>
</feature>
<dbReference type="InterPro" id="IPR000276">
    <property type="entry name" value="GPCR_Rhodpsn"/>
</dbReference>
<keyword evidence="6 12" id="KW-0472">Membrane</keyword>
<dbReference type="EMBL" id="JBAMIC010000014">
    <property type="protein sequence ID" value="KAK7095845.1"/>
    <property type="molecule type" value="Genomic_DNA"/>
</dbReference>
<feature type="transmembrane region" description="Helical" evidence="12">
    <location>
        <begin position="202"/>
        <end position="222"/>
    </location>
</feature>
<evidence type="ECO:0000256" key="6">
    <source>
        <dbReference type="ARBA" id="ARBA00023136"/>
    </source>
</evidence>
<comment type="similarity">
    <text evidence="10">Belongs to the G-protein coupled receptor 1 family.</text>
</comment>
<dbReference type="GO" id="GO:0043410">
    <property type="term" value="P:positive regulation of MAPK cascade"/>
    <property type="evidence" value="ECO:0007669"/>
    <property type="project" value="TreeGrafter"/>
</dbReference>
<evidence type="ECO:0000256" key="11">
    <source>
        <dbReference type="SAM" id="MobiDB-lite"/>
    </source>
</evidence>
<feature type="transmembrane region" description="Helical" evidence="12">
    <location>
        <begin position="76"/>
        <end position="97"/>
    </location>
</feature>
<protein>
    <recommendedName>
        <fullName evidence="13">G-protein coupled receptors family 1 profile domain-containing protein</fullName>
    </recommendedName>
</protein>
<dbReference type="Gene3D" id="1.20.1070.10">
    <property type="entry name" value="Rhodopsin 7-helix transmembrane proteins"/>
    <property type="match status" value="1"/>
</dbReference>
<evidence type="ECO:0000256" key="10">
    <source>
        <dbReference type="RuleBase" id="RU000688"/>
    </source>
</evidence>
<accession>A0AAN9B0Y4</accession>
<dbReference type="PRINTS" id="PR00237">
    <property type="entry name" value="GPCRRHODOPSN"/>
</dbReference>
<evidence type="ECO:0000259" key="13">
    <source>
        <dbReference type="PROSITE" id="PS50262"/>
    </source>
</evidence>
<gene>
    <name evidence="14" type="ORF">V1264_005207</name>
</gene>
<feature type="transmembrane region" description="Helical" evidence="12">
    <location>
        <begin position="113"/>
        <end position="134"/>
    </location>
</feature>
<keyword evidence="9 10" id="KW-0807">Transducer</keyword>
<keyword evidence="4 12" id="KW-1133">Transmembrane helix</keyword>
<dbReference type="PROSITE" id="PS00237">
    <property type="entry name" value="G_PROTEIN_RECEP_F1_1"/>
    <property type="match status" value="1"/>
</dbReference>
<evidence type="ECO:0000256" key="12">
    <source>
        <dbReference type="SAM" id="Phobius"/>
    </source>
</evidence>
<dbReference type="SUPFAM" id="SSF81321">
    <property type="entry name" value="Family A G protein-coupled receptor-like"/>
    <property type="match status" value="1"/>
</dbReference>
<evidence type="ECO:0000256" key="5">
    <source>
        <dbReference type="ARBA" id="ARBA00023040"/>
    </source>
</evidence>
<proteinExistence type="inferred from homology"/>
<comment type="caution">
    <text evidence="14">The sequence shown here is derived from an EMBL/GenBank/DDBJ whole genome shotgun (WGS) entry which is preliminary data.</text>
</comment>